<reference evidence="2 3" key="1">
    <citation type="submission" date="2016-10" db="EMBL/GenBank/DDBJ databases">
        <authorList>
            <person name="de Groot N.N."/>
        </authorList>
    </citation>
    <scope>NUCLEOTIDE SEQUENCE [LARGE SCALE GENOMIC DNA]</scope>
    <source>
        <strain evidence="2 3">DSM 15893</strain>
    </source>
</reference>
<protein>
    <submittedName>
        <fullName evidence="2">Glyoxalase-like domain-containing protein</fullName>
    </submittedName>
</protein>
<dbReference type="EMBL" id="FOWR01000011">
    <property type="protein sequence ID" value="SFP28326.1"/>
    <property type="molecule type" value="Genomic_DNA"/>
</dbReference>
<feature type="domain" description="VOC" evidence="1">
    <location>
        <begin position="4"/>
        <end position="125"/>
    </location>
</feature>
<dbReference type="InterPro" id="IPR037523">
    <property type="entry name" value="VOC_core"/>
</dbReference>
<dbReference type="CDD" id="cd06587">
    <property type="entry name" value="VOC"/>
    <property type="match status" value="1"/>
</dbReference>
<gene>
    <name evidence="2" type="ORF">SAMN03084138_01804</name>
</gene>
<dbReference type="InterPro" id="IPR029068">
    <property type="entry name" value="Glyas_Bleomycin-R_OHBP_Dase"/>
</dbReference>
<dbReference type="RefSeq" id="WP_017012325.1">
    <property type="nucleotide sequence ID" value="NZ_FOWR01000011.1"/>
</dbReference>
<evidence type="ECO:0000259" key="1">
    <source>
        <dbReference type="PROSITE" id="PS51819"/>
    </source>
</evidence>
<accession>A0A1I5P4C4</accession>
<evidence type="ECO:0000313" key="2">
    <source>
        <dbReference type="EMBL" id="SFP28326.1"/>
    </source>
</evidence>
<dbReference type="Proteomes" id="UP000182692">
    <property type="component" value="Unassembled WGS sequence"/>
</dbReference>
<dbReference type="InterPro" id="IPR004360">
    <property type="entry name" value="Glyas_Fos-R_dOase_dom"/>
</dbReference>
<sequence>MTSYVEHANITVSNLNSAIAFLQAAMPDFSIRGEGSNEERAWCHIGTDTSYIALQEVVIDKPVDRLPYYQLGVNHIGLVVEDVTRVAENLKAAGFKETIFDESHPSRKRVYFCDSDDLEWEFIEYLTADLTRRNDYAL</sequence>
<dbReference type="Pfam" id="PF00903">
    <property type="entry name" value="Glyoxalase"/>
    <property type="match status" value="1"/>
</dbReference>
<evidence type="ECO:0000313" key="3">
    <source>
        <dbReference type="Proteomes" id="UP000182692"/>
    </source>
</evidence>
<proteinExistence type="predicted"/>
<dbReference type="OrthoDB" id="9179860at2"/>
<name>A0A1I5P4C4_9GAMM</name>
<dbReference type="STRING" id="1121869.SAMN03084138_01804"/>
<dbReference type="GeneID" id="35871603"/>
<dbReference type="PROSITE" id="PS51819">
    <property type="entry name" value="VOC"/>
    <property type="match status" value="1"/>
</dbReference>
<dbReference type="AlphaFoldDB" id="A0A1I5P4C4"/>
<organism evidence="2 3">
    <name type="scientific">Enterovibrio norvegicus DSM 15893</name>
    <dbReference type="NCBI Taxonomy" id="1121869"/>
    <lineage>
        <taxon>Bacteria</taxon>
        <taxon>Pseudomonadati</taxon>
        <taxon>Pseudomonadota</taxon>
        <taxon>Gammaproteobacteria</taxon>
        <taxon>Vibrionales</taxon>
        <taxon>Vibrionaceae</taxon>
        <taxon>Enterovibrio</taxon>
    </lineage>
</organism>
<dbReference type="Gene3D" id="3.10.180.10">
    <property type="entry name" value="2,3-Dihydroxybiphenyl 1,2-Dioxygenase, domain 1"/>
    <property type="match status" value="1"/>
</dbReference>
<dbReference type="SUPFAM" id="SSF54593">
    <property type="entry name" value="Glyoxalase/Bleomycin resistance protein/Dihydroxybiphenyl dioxygenase"/>
    <property type="match status" value="1"/>
</dbReference>